<reference evidence="13 14" key="1">
    <citation type="journal article" date="2015" name="Genome Announc.">
        <title>Expanding the biotechnology potential of lactobacilli through comparative genomics of 213 strains and associated genera.</title>
        <authorList>
            <person name="Sun Z."/>
            <person name="Harris H.M."/>
            <person name="McCann A."/>
            <person name="Guo C."/>
            <person name="Argimon S."/>
            <person name="Zhang W."/>
            <person name="Yang X."/>
            <person name="Jeffery I.B."/>
            <person name="Cooney J.C."/>
            <person name="Kagawa T.F."/>
            <person name="Liu W."/>
            <person name="Song Y."/>
            <person name="Salvetti E."/>
            <person name="Wrobel A."/>
            <person name="Rasinkangas P."/>
            <person name="Parkhill J."/>
            <person name="Rea M.C."/>
            <person name="O'Sullivan O."/>
            <person name="Ritari J."/>
            <person name="Douillard F.P."/>
            <person name="Paul Ross R."/>
            <person name="Yang R."/>
            <person name="Briner A.E."/>
            <person name="Felis G.E."/>
            <person name="de Vos W.M."/>
            <person name="Barrangou R."/>
            <person name="Klaenhammer T.R."/>
            <person name="Caufield P.W."/>
            <person name="Cui Y."/>
            <person name="Zhang H."/>
            <person name="O'Toole P.W."/>
        </authorList>
    </citation>
    <scope>NUCLEOTIDE SEQUENCE [LARGE SCALE GENOMIC DNA]</scope>
    <source>
        <strain evidence="13 14">DSM 20253</strain>
    </source>
</reference>
<evidence type="ECO:0000256" key="8">
    <source>
        <dbReference type="ARBA" id="ARBA00023144"/>
    </source>
</evidence>
<dbReference type="Pfam" id="PF02744">
    <property type="entry name" value="GalP_UDP_tr_C"/>
    <property type="match status" value="1"/>
</dbReference>
<evidence type="ECO:0000259" key="11">
    <source>
        <dbReference type="Pfam" id="PF01087"/>
    </source>
</evidence>
<keyword evidence="5 10" id="KW-0963">Cytoplasm</keyword>
<dbReference type="NCBIfam" id="NF003630">
    <property type="entry name" value="PRK05270.1-3"/>
    <property type="match status" value="1"/>
</dbReference>
<dbReference type="EMBL" id="AYYI01000020">
    <property type="protein sequence ID" value="KRM99207.1"/>
    <property type="molecule type" value="Genomic_DNA"/>
</dbReference>
<dbReference type="PROSITE" id="PS01163">
    <property type="entry name" value="GAL_P_UDP_TRANSF_II"/>
    <property type="match status" value="1"/>
</dbReference>
<evidence type="ECO:0000256" key="6">
    <source>
        <dbReference type="ARBA" id="ARBA00022679"/>
    </source>
</evidence>
<keyword evidence="6 10" id="KW-0808">Transferase</keyword>
<comment type="caution">
    <text evidence="13">The sequence shown here is derived from an EMBL/GenBank/DDBJ whole genome shotgun (WGS) entry which is preliminary data.</text>
</comment>
<evidence type="ECO:0000256" key="3">
    <source>
        <dbReference type="ARBA" id="ARBA00004947"/>
    </source>
</evidence>
<dbReference type="InterPro" id="IPR005849">
    <property type="entry name" value="GalP_Utransf_N"/>
</dbReference>
<dbReference type="Proteomes" id="UP000051638">
    <property type="component" value="Unassembled WGS sequence"/>
</dbReference>
<accession>A0A0R2D5H7</accession>
<dbReference type="HAMAP" id="MF_00571">
    <property type="entry name" value="GalP_UDP_trans"/>
    <property type="match status" value="1"/>
</dbReference>
<dbReference type="PANTHER" id="PTHR39191">
    <property type="entry name" value="GALACTOSE-1-PHOSPHATE URIDYLYLTRANSFERASE"/>
    <property type="match status" value="1"/>
</dbReference>
<name>A0A0R2D5H7_9LACO</name>
<dbReference type="AlphaFoldDB" id="A0A0R2D5H7"/>
<dbReference type="InterPro" id="IPR000766">
    <property type="entry name" value="GalP_uridyl_Trfase_II"/>
</dbReference>
<dbReference type="GO" id="GO:0008108">
    <property type="term" value="F:UDP-glucose:hexose-1-phosphate uridylyltransferase activity"/>
    <property type="evidence" value="ECO:0007669"/>
    <property type="project" value="UniProtKB-UniRule"/>
</dbReference>
<dbReference type="NCBIfam" id="TIGR01239">
    <property type="entry name" value="galT_2"/>
    <property type="match status" value="1"/>
</dbReference>
<dbReference type="PATRIC" id="fig|1423796.3.peg.586"/>
<keyword evidence="14" id="KW-1185">Reference proteome</keyword>
<proteinExistence type="inferred from homology"/>
<evidence type="ECO:0000313" key="13">
    <source>
        <dbReference type="EMBL" id="KRM99207.1"/>
    </source>
</evidence>
<comment type="subcellular location">
    <subcellularLocation>
        <location evidence="2 10">Cytoplasm</location>
    </subcellularLocation>
</comment>
<evidence type="ECO:0000256" key="10">
    <source>
        <dbReference type="HAMAP-Rule" id="MF_00571"/>
    </source>
</evidence>
<dbReference type="STRING" id="1423796.FC24_GL000569"/>
<sequence>MWSMLKGVHSMDDLATQFVSQILKLNPDFAPLDRIYLINRVYALVGQQVSTKKKVSNLLDLVTLLVDAAVENQKIKDNITEREILEAALMDLVTPRPATVNRLFWNQYQISPQTATDAFYQLSCQNDYIKTRAIAKNSVFSVATDYGDLEITINLSKPEKDPKAIAAAGKQKQVGYPQCQLCMENEGYLGRLGYPARSNHRIIRFMLGGETWGFQYSPYAYFKEHAIFLAQQHRPMMINQHTFSNLLAIVRMFPHYFVGSNADLPIVGGSMLAHDHYQGGRHVFPMMKAPVGHHFKVAGVSAGIVKWPLATIRLISTSPAKLVNAATKILQVWQHYSDEAVDIRAYTNQIRHHTVTPIAYRQGDQYVLDVVLRDNQTSAKYPDGIFHPHPDVQHIKKENIGLIEVMGRAILPARLKAEMQVVADCLLGKKVQVAPYHKKWVAELQRQHQFTASNVHQILDREIGLVFARVLEDAGVFKQTAQGQAAFKRFIQQLTN</sequence>
<comment type="pathway">
    <text evidence="3 10">Carbohydrate metabolism; galactose metabolism.</text>
</comment>
<evidence type="ECO:0000313" key="14">
    <source>
        <dbReference type="Proteomes" id="UP000051638"/>
    </source>
</evidence>
<dbReference type="NCBIfam" id="NF003629">
    <property type="entry name" value="PRK05270.1-2"/>
    <property type="match status" value="1"/>
</dbReference>
<keyword evidence="7 10" id="KW-0548">Nucleotidyltransferase</keyword>
<evidence type="ECO:0000256" key="9">
    <source>
        <dbReference type="ARBA" id="ARBA00023277"/>
    </source>
</evidence>
<comment type="catalytic activity">
    <reaction evidence="1 10">
        <text>alpha-D-galactose 1-phosphate + UDP-alpha-D-glucose = alpha-D-glucose 1-phosphate + UDP-alpha-D-galactose</text>
        <dbReference type="Rhea" id="RHEA:13989"/>
        <dbReference type="ChEBI" id="CHEBI:58336"/>
        <dbReference type="ChEBI" id="CHEBI:58601"/>
        <dbReference type="ChEBI" id="CHEBI:58885"/>
        <dbReference type="ChEBI" id="CHEBI:66914"/>
        <dbReference type="EC" id="2.7.7.12"/>
    </reaction>
</comment>
<dbReference type="InterPro" id="IPR023425">
    <property type="entry name" value="GalP_uridyl_Trfase_II_CS"/>
</dbReference>
<comment type="similarity">
    <text evidence="4 10">Belongs to the galactose-1-phosphate uridylyltransferase type 2 family.</text>
</comment>
<dbReference type="GO" id="GO:0005737">
    <property type="term" value="C:cytoplasm"/>
    <property type="evidence" value="ECO:0007669"/>
    <property type="project" value="UniProtKB-SubCell"/>
</dbReference>
<dbReference type="Pfam" id="PF01087">
    <property type="entry name" value="GalP_UDP_transf"/>
    <property type="match status" value="1"/>
</dbReference>
<keyword evidence="9 10" id="KW-0119">Carbohydrate metabolism</keyword>
<evidence type="ECO:0000256" key="7">
    <source>
        <dbReference type="ARBA" id="ARBA00022695"/>
    </source>
</evidence>
<feature type="domain" description="Galactose-1-phosphate uridyl transferase N-terminal" evidence="11">
    <location>
        <begin position="29"/>
        <end position="235"/>
    </location>
</feature>
<evidence type="ECO:0000256" key="2">
    <source>
        <dbReference type="ARBA" id="ARBA00004496"/>
    </source>
</evidence>
<dbReference type="PANTHER" id="PTHR39191:SF1">
    <property type="entry name" value="DUF4922 DOMAIN-CONTAINING PROTEIN"/>
    <property type="match status" value="1"/>
</dbReference>
<dbReference type="PIRSF" id="PIRSF006005">
    <property type="entry name" value="GalT_BS"/>
    <property type="match status" value="1"/>
</dbReference>
<evidence type="ECO:0000259" key="12">
    <source>
        <dbReference type="Pfam" id="PF02744"/>
    </source>
</evidence>
<evidence type="ECO:0000256" key="4">
    <source>
        <dbReference type="ARBA" id="ARBA00008706"/>
    </source>
</evidence>
<feature type="domain" description="Galactose-1-phosphate uridyl transferase C-terminal" evidence="12">
    <location>
        <begin position="251"/>
        <end position="440"/>
    </location>
</feature>
<dbReference type="EC" id="2.7.7.12" evidence="10"/>
<protein>
    <recommendedName>
        <fullName evidence="10">Galactose-1-phosphate uridylyltransferase</fullName>
        <shortName evidence="10">Gal-1-P uridylyltransferase</shortName>
        <ecNumber evidence="10">2.7.7.12</ecNumber>
    </recommendedName>
    <alternativeName>
        <fullName evidence="10">UDP-glucose--hexose-1-phosphate uridylyltransferase</fullName>
    </alternativeName>
</protein>
<gene>
    <name evidence="10" type="primary">galT</name>
    <name evidence="13" type="ORF">FC24_GL000569</name>
</gene>
<organism evidence="13 14">
    <name type="scientific">Loigolactobacillus rennini DSM 20253</name>
    <dbReference type="NCBI Taxonomy" id="1423796"/>
    <lineage>
        <taxon>Bacteria</taxon>
        <taxon>Bacillati</taxon>
        <taxon>Bacillota</taxon>
        <taxon>Bacilli</taxon>
        <taxon>Lactobacillales</taxon>
        <taxon>Lactobacillaceae</taxon>
        <taxon>Loigolactobacillus</taxon>
    </lineage>
</organism>
<evidence type="ECO:0000256" key="1">
    <source>
        <dbReference type="ARBA" id="ARBA00001107"/>
    </source>
</evidence>
<dbReference type="InterPro" id="IPR005850">
    <property type="entry name" value="GalP_Utransf_C"/>
</dbReference>
<keyword evidence="8 10" id="KW-0299">Galactose metabolism</keyword>
<dbReference type="UniPathway" id="UPA00214"/>
<evidence type="ECO:0000256" key="5">
    <source>
        <dbReference type="ARBA" id="ARBA00022490"/>
    </source>
</evidence>
<dbReference type="GO" id="GO:0006012">
    <property type="term" value="P:galactose metabolic process"/>
    <property type="evidence" value="ECO:0007669"/>
    <property type="project" value="UniProtKB-UniRule"/>
</dbReference>